<reference evidence="2 3" key="1">
    <citation type="journal article" date="2017" name="Nat. Commun.">
        <title>Genome assembly with in vitro proximity ligation data and whole-genome triplication in lettuce.</title>
        <authorList>
            <person name="Reyes-Chin-Wo S."/>
            <person name="Wang Z."/>
            <person name="Yang X."/>
            <person name="Kozik A."/>
            <person name="Arikit S."/>
            <person name="Song C."/>
            <person name="Xia L."/>
            <person name="Froenicke L."/>
            <person name="Lavelle D.O."/>
            <person name="Truco M.J."/>
            <person name="Xia R."/>
            <person name="Zhu S."/>
            <person name="Xu C."/>
            <person name="Xu H."/>
            <person name="Xu X."/>
            <person name="Cox K."/>
            <person name="Korf I."/>
            <person name="Meyers B.C."/>
            <person name="Michelmore R.W."/>
        </authorList>
    </citation>
    <scope>NUCLEOTIDE SEQUENCE [LARGE SCALE GENOMIC DNA]</scope>
    <source>
        <strain evidence="3">cv. Salinas</strain>
        <tissue evidence="2">Seedlings</tissue>
    </source>
</reference>
<accession>A0A9R1W9N5</accession>
<protein>
    <submittedName>
        <fullName evidence="2">Uncharacterized protein</fullName>
    </submittedName>
</protein>
<dbReference type="EMBL" id="NBSK02000002">
    <property type="protein sequence ID" value="KAJ0219734.1"/>
    <property type="molecule type" value="Genomic_DNA"/>
</dbReference>
<gene>
    <name evidence="2" type="ORF">LSAT_V11C200059430</name>
</gene>
<dbReference type="AlphaFoldDB" id="A0A9R1W9N5"/>
<name>A0A9R1W9N5_LACSA</name>
<evidence type="ECO:0000313" key="2">
    <source>
        <dbReference type="EMBL" id="KAJ0219734.1"/>
    </source>
</evidence>
<keyword evidence="3" id="KW-1185">Reference proteome</keyword>
<evidence type="ECO:0000256" key="1">
    <source>
        <dbReference type="SAM" id="MobiDB-lite"/>
    </source>
</evidence>
<proteinExistence type="predicted"/>
<dbReference type="Proteomes" id="UP000235145">
    <property type="component" value="Unassembled WGS sequence"/>
</dbReference>
<feature type="region of interest" description="Disordered" evidence="1">
    <location>
        <begin position="74"/>
        <end position="93"/>
    </location>
</feature>
<sequence length="93" mass="10915">MRGNVLLYSGRLHIYHVSMLFSIKNKIENGKDALDTNEWLHPCYMISIRKVVYLNKLDPLNGRSMWLKSCHKKVGRPKKKNKMVVDEAKRQTT</sequence>
<comment type="caution">
    <text evidence="2">The sequence shown here is derived from an EMBL/GenBank/DDBJ whole genome shotgun (WGS) entry which is preliminary data.</text>
</comment>
<feature type="compositionally biased region" description="Basic and acidic residues" evidence="1">
    <location>
        <begin position="83"/>
        <end position="93"/>
    </location>
</feature>
<evidence type="ECO:0000313" key="3">
    <source>
        <dbReference type="Proteomes" id="UP000235145"/>
    </source>
</evidence>
<organism evidence="2 3">
    <name type="scientific">Lactuca sativa</name>
    <name type="common">Garden lettuce</name>
    <dbReference type="NCBI Taxonomy" id="4236"/>
    <lineage>
        <taxon>Eukaryota</taxon>
        <taxon>Viridiplantae</taxon>
        <taxon>Streptophyta</taxon>
        <taxon>Embryophyta</taxon>
        <taxon>Tracheophyta</taxon>
        <taxon>Spermatophyta</taxon>
        <taxon>Magnoliopsida</taxon>
        <taxon>eudicotyledons</taxon>
        <taxon>Gunneridae</taxon>
        <taxon>Pentapetalae</taxon>
        <taxon>asterids</taxon>
        <taxon>campanulids</taxon>
        <taxon>Asterales</taxon>
        <taxon>Asteraceae</taxon>
        <taxon>Cichorioideae</taxon>
        <taxon>Cichorieae</taxon>
        <taxon>Lactucinae</taxon>
        <taxon>Lactuca</taxon>
    </lineage>
</organism>